<evidence type="ECO:0000256" key="2">
    <source>
        <dbReference type="ARBA" id="ARBA00022692"/>
    </source>
</evidence>
<dbReference type="CDD" id="cd18989">
    <property type="entry name" value="LGIC_ECD_cation"/>
    <property type="match status" value="1"/>
</dbReference>
<dbReference type="Gene3D" id="1.20.58.390">
    <property type="entry name" value="Neurotransmitter-gated ion-channel transmembrane domain"/>
    <property type="match status" value="1"/>
</dbReference>
<name>A0A9J6D2D6_RHIMP</name>
<keyword evidence="5" id="KW-0813">Transport</keyword>
<keyword evidence="4 5" id="KW-0472">Membrane</keyword>
<dbReference type="InterPro" id="IPR036719">
    <property type="entry name" value="Neuro-gated_channel_TM_sf"/>
</dbReference>
<dbReference type="Gene3D" id="2.70.170.10">
    <property type="entry name" value="Neurotransmitter-gated ion-channel ligand-binding domain"/>
    <property type="match status" value="1"/>
</dbReference>
<comment type="subcellular location">
    <subcellularLocation>
        <location evidence="1">Membrane</location>
        <topology evidence="1">Multi-pass membrane protein</topology>
    </subcellularLocation>
</comment>
<dbReference type="SUPFAM" id="SSF63712">
    <property type="entry name" value="Nicotinic receptor ligand binding domain-like"/>
    <property type="match status" value="1"/>
</dbReference>
<evidence type="ECO:0000256" key="3">
    <source>
        <dbReference type="ARBA" id="ARBA00022989"/>
    </source>
</evidence>
<dbReference type="GO" id="GO:0005230">
    <property type="term" value="F:extracellular ligand-gated monoatomic ion channel activity"/>
    <property type="evidence" value="ECO:0007669"/>
    <property type="project" value="InterPro"/>
</dbReference>
<reference evidence="7" key="1">
    <citation type="journal article" date="2020" name="Cell">
        <title>Large-Scale Comparative Analyses of Tick Genomes Elucidate Their Genetic Diversity and Vector Capacities.</title>
        <authorList>
            <consortium name="Tick Genome and Microbiome Consortium (TIGMIC)"/>
            <person name="Jia N."/>
            <person name="Wang J."/>
            <person name="Shi W."/>
            <person name="Du L."/>
            <person name="Sun Y."/>
            <person name="Zhan W."/>
            <person name="Jiang J.F."/>
            <person name="Wang Q."/>
            <person name="Zhang B."/>
            <person name="Ji P."/>
            <person name="Bell-Sakyi L."/>
            <person name="Cui X.M."/>
            <person name="Yuan T.T."/>
            <person name="Jiang B.G."/>
            <person name="Yang W.F."/>
            <person name="Lam T.T."/>
            <person name="Chang Q.C."/>
            <person name="Ding S.J."/>
            <person name="Wang X.J."/>
            <person name="Zhu J.G."/>
            <person name="Ruan X.D."/>
            <person name="Zhao L."/>
            <person name="Wei J.T."/>
            <person name="Ye R.Z."/>
            <person name="Que T.C."/>
            <person name="Du C.H."/>
            <person name="Zhou Y.H."/>
            <person name="Cheng J.X."/>
            <person name="Dai P.F."/>
            <person name="Guo W.B."/>
            <person name="Han X.H."/>
            <person name="Huang E.J."/>
            <person name="Li L.F."/>
            <person name="Wei W."/>
            <person name="Gao Y.C."/>
            <person name="Liu J.Z."/>
            <person name="Shao H.Z."/>
            <person name="Wang X."/>
            <person name="Wang C.C."/>
            <person name="Yang T.C."/>
            <person name="Huo Q.B."/>
            <person name="Li W."/>
            <person name="Chen H.Y."/>
            <person name="Chen S.E."/>
            <person name="Zhou L.G."/>
            <person name="Ni X.B."/>
            <person name="Tian J.H."/>
            <person name="Sheng Y."/>
            <person name="Liu T."/>
            <person name="Pan Y.S."/>
            <person name="Xia L.Y."/>
            <person name="Li J."/>
            <person name="Zhao F."/>
            <person name="Cao W.C."/>
        </authorList>
    </citation>
    <scope>NUCLEOTIDE SEQUENCE</scope>
    <source>
        <strain evidence="7">Rmic-2018</strain>
    </source>
</reference>
<dbReference type="Proteomes" id="UP000821866">
    <property type="component" value="Unassembled WGS sequence"/>
</dbReference>
<dbReference type="SUPFAM" id="SSF90112">
    <property type="entry name" value="Neurotransmitter-gated ion-channel transmembrane pore"/>
    <property type="match status" value="1"/>
</dbReference>
<dbReference type="InterPro" id="IPR018000">
    <property type="entry name" value="Neurotransmitter_ion_chnl_CS"/>
</dbReference>
<comment type="similarity">
    <text evidence="5">Belongs to the ligand-gated ion channel (TC 1.A.9) family.</text>
</comment>
<feature type="transmembrane region" description="Helical" evidence="5">
    <location>
        <begin position="334"/>
        <end position="357"/>
    </location>
</feature>
<feature type="transmembrane region" description="Helical" evidence="5">
    <location>
        <begin position="426"/>
        <end position="446"/>
    </location>
</feature>
<keyword evidence="2 5" id="KW-0812">Transmembrane</keyword>
<proteinExistence type="inferred from homology"/>
<keyword evidence="5" id="KW-0407">Ion channel</keyword>
<keyword evidence="8" id="KW-1185">Reference proteome</keyword>
<evidence type="ECO:0000313" key="8">
    <source>
        <dbReference type="Proteomes" id="UP000821866"/>
    </source>
</evidence>
<dbReference type="Pfam" id="PF02931">
    <property type="entry name" value="Neur_chan_LBD"/>
    <property type="match status" value="1"/>
</dbReference>
<dbReference type="InterPro" id="IPR038050">
    <property type="entry name" value="Neuro_actylchol_rec"/>
</dbReference>
<keyword evidence="3 5" id="KW-1133">Transmembrane helix</keyword>
<organism evidence="7 8">
    <name type="scientific">Rhipicephalus microplus</name>
    <name type="common">Cattle tick</name>
    <name type="synonym">Boophilus microplus</name>
    <dbReference type="NCBI Taxonomy" id="6941"/>
    <lineage>
        <taxon>Eukaryota</taxon>
        <taxon>Metazoa</taxon>
        <taxon>Ecdysozoa</taxon>
        <taxon>Arthropoda</taxon>
        <taxon>Chelicerata</taxon>
        <taxon>Arachnida</taxon>
        <taxon>Acari</taxon>
        <taxon>Parasitiformes</taxon>
        <taxon>Ixodida</taxon>
        <taxon>Ixodoidea</taxon>
        <taxon>Ixodidae</taxon>
        <taxon>Rhipicephalinae</taxon>
        <taxon>Rhipicephalus</taxon>
        <taxon>Boophilus</taxon>
    </lineage>
</organism>
<protein>
    <recommendedName>
        <fullName evidence="6">Neurotransmitter-gated ion-channel ligand-binding domain-containing protein</fullName>
    </recommendedName>
</protein>
<keyword evidence="5" id="KW-0406">Ion transport</keyword>
<dbReference type="EMBL" id="JABSTU010001057">
    <property type="protein sequence ID" value="KAH7986638.1"/>
    <property type="molecule type" value="Genomic_DNA"/>
</dbReference>
<dbReference type="InterPro" id="IPR006201">
    <property type="entry name" value="Neur_channel"/>
</dbReference>
<evidence type="ECO:0000256" key="4">
    <source>
        <dbReference type="ARBA" id="ARBA00023136"/>
    </source>
</evidence>
<accession>A0A9J6D2D6</accession>
<dbReference type="AlphaFoldDB" id="A0A9J6D2D6"/>
<feature type="domain" description="Neurotransmitter-gated ion-channel ligand-binding" evidence="6">
    <location>
        <begin position="114"/>
        <end position="271"/>
    </location>
</feature>
<dbReference type="GO" id="GO:0004888">
    <property type="term" value="F:transmembrane signaling receptor activity"/>
    <property type="evidence" value="ECO:0007669"/>
    <property type="project" value="InterPro"/>
</dbReference>
<sequence length="451" mass="50793">MAKGNTKDLDVIMAEPTMAVRRTGRWNDLLDYWKRSYATGERRLCCYYEALLCIPPPIQRSTKAPPRKDATGQEIQTHIERLHEKLLSADVYDKTLRPLPISNDTTATMVEASFPHRHIVSVVWTDGALAWNSSEYGGLTTLDVQASEIWTPDLQVVNANPEDLQIDYNDVYLENTGMIFQSPYTRIRVPCPMDLTDFPMDEHTCKVRFSSLAYSNDMQQYDTVADLAENALTSNGPWQDHQWEVTVLPMWGSGELLNRTYLELTFRLRRRSSEYLYSVTLPWVSSVVLILLVFWLPANSSRRLTLCCINMLLLALMLRRMVPLLGDSYRPPKIIFFLEGAMLLQALVTAIAVAFLNVTSAHVLFPVAVPAPVIHFLTGSAGAGLCLRHHDLTRHGAAHAAPTAGTDEPSLQKPVTRLSEERAREWLLVAHALDRLFVVVFLVAAVCVMPL</sequence>
<dbReference type="VEuPathDB" id="VectorBase:LOC119182768"/>
<reference evidence="7" key="2">
    <citation type="submission" date="2021-09" db="EMBL/GenBank/DDBJ databases">
        <authorList>
            <person name="Jia N."/>
            <person name="Wang J."/>
            <person name="Shi W."/>
            <person name="Du L."/>
            <person name="Sun Y."/>
            <person name="Zhan W."/>
            <person name="Jiang J."/>
            <person name="Wang Q."/>
            <person name="Zhang B."/>
            <person name="Ji P."/>
            <person name="Sakyi L.B."/>
            <person name="Cui X."/>
            <person name="Yuan T."/>
            <person name="Jiang B."/>
            <person name="Yang W."/>
            <person name="Lam T.T.-Y."/>
            <person name="Chang Q."/>
            <person name="Ding S."/>
            <person name="Wang X."/>
            <person name="Zhu J."/>
            <person name="Ruan X."/>
            <person name="Zhao L."/>
            <person name="Wei J."/>
            <person name="Que T."/>
            <person name="Du C."/>
            <person name="Cheng J."/>
            <person name="Dai P."/>
            <person name="Han X."/>
            <person name="Huang E."/>
            <person name="Gao Y."/>
            <person name="Liu J."/>
            <person name="Shao H."/>
            <person name="Ye R."/>
            <person name="Li L."/>
            <person name="Wei W."/>
            <person name="Wang X."/>
            <person name="Wang C."/>
            <person name="Huo Q."/>
            <person name="Li W."/>
            <person name="Guo W."/>
            <person name="Chen H."/>
            <person name="Chen S."/>
            <person name="Zhou L."/>
            <person name="Zhou L."/>
            <person name="Ni X."/>
            <person name="Tian J."/>
            <person name="Zhou Y."/>
            <person name="Sheng Y."/>
            <person name="Liu T."/>
            <person name="Pan Y."/>
            <person name="Xia L."/>
            <person name="Li J."/>
            <person name="Zhao F."/>
            <person name="Cao W."/>
        </authorList>
    </citation>
    <scope>NUCLEOTIDE SEQUENCE</scope>
    <source>
        <strain evidence="7">Rmic-2018</strain>
        <tissue evidence="7">Larvae</tissue>
    </source>
</reference>
<evidence type="ECO:0000313" key="7">
    <source>
        <dbReference type="EMBL" id="KAH7986638.1"/>
    </source>
</evidence>
<feature type="transmembrane region" description="Helical" evidence="5">
    <location>
        <begin position="363"/>
        <end position="387"/>
    </location>
</feature>
<dbReference type="GO" id="GO:0016020">
    <property type="term" value="C:membrane"/>
    <property type="evidence" value="ECO:0007669"/>
    <property type="project" value="UniProtKB-SubCell"/>
</dbReference>
<dbReference type="PROSITE" id="PS00236">
    <property type="entry name" value="NEUROTR_ION_CHANNEL"/>
    <property type="match status" value="1"/>
</dbReference>
<comment type="caution">
    <text evidence="7">The sequence shown here is derived from an EMBL/GenBank/DDBJ whole genome shotgun (WGS) entry which is preliminary data.</text>
</comment>
<dbReference type="InterPro" id="IPR006202">
    <property type="entry name" value="Neur_chan_lig-bd"/>
</dbReference>
<dbReference type="PRINTS" id="PR00252">
    <property type="entry name" value="NRIONCHANNEL"/>
</dbReference>
<gene>
    <name evidence="7" type="ORF">HPB51_026628</name>
</gene>
<evidence type="ECO:0000259" key="6">
    <source>
        <dbReference type="Pfam" id="PF02931"/>
    </source>
</evidence>
<dbReference type="InterPro" id="IPR036734">
    <property type="entry name" value="Neur_chan_lig-bd_sf"/>
</dbReference>
<evidence type="ECO:0000256" key="1">
    <source>
        <dbReference type="ARBA" id="ARBA00004141"/>
    </source>
</evidence>
<feature type="transmembrane region" description="Helical" evidence="5">
    <location>
        <begin position="275"/>
        <end position="297"/>
    </location>
</feature>
<evidence type="ECO:0000256" key="5">
    <source>
        <dbReference type="RuleBase" id="RU000687"/>
    </source>
</evidence>
<dbReference type="PANTHER" id="PTHR18945">
    <property type="entry name" value="NEUROTRANSMITTER GATED ION CHANNEL"/>
    <property type="match status" value="1"/>
</dbReference>